<gene>
    <name evidence="1" type="ORF">GT360_07170</name>
</gene>
<dbReference type="EMBL" id="CP047475">
    <property type="protein sequence ID" value="QIA64702.1"/>
    <property type="molecule type" value="Genomic_DNA"/>
</dbReference>
<proteinExistence type="predicted"/>
<protein>
    <submittedName>
        <fullName evidence="1">Uncharacterized protein</fullName>
    </submittedName>
</protein>
<organism evidence="1 2">
    <name type="scientific">Vibrio astriarenae</name>
    <dbReference type="NCBI Taxonomy" id="1481923"/>
    <lineage>
        <taxon>Bacteria</taxon>
        <taxon>Pseudomonadati</taxon>
        <taxon>Pseudomonadota</taxon>
        <taxon>Gammaproteobacteria</taxon>
        <taxon>Vibrionales</taxon>
        <taxon>Vibrionaceae</taxon>
        <taxon>Vibrio</taxon>
    </lineage>
</organism>
<evidence type="ECO:0000313" key="2">
    <source>
        <dbReference type="Proteomes" id="UP000464262"/>
    </source>
</evidence>
<name>A0A7Z2T5T9_9VIBR</name>
<dbReference type="AlphaFoldDB" id="A0A7Z2T5T9"/>
<evidence type="ECO:0000313" key="1">
    <source>
        <dbReference type="EMBL" id="QIA64702.1"/>
    </source>
</evidence>
<accession>A0A7Z2T5T9</accession>
<dbReference type="Proteomes" id="UP000464262">
    <property type="component" value="Chromosome 1"/>
</dbReference>
<sequence>MLILGLNSAQADDSERNETAGMIKSKLEKVLRKQNFSDNSYCEVMIEMEHSHQYAQIKRVSSRGDYKLCKESERWLKKGKKFRYKKAEKFIRLQLLANEL</sequence>
<dbReference type="KEGG" id="vas:GT360_07170"/>
<reference evidence="1 2" key="1">
    <citation type="submission" date="2020-01" db="EMBL/GenBank/DDBJ databases">
        <title>Whole genome and functional gene identification of agarase of Vibrio HN897.</title>
        <authorList>
            <person name="Liu Y."/>
            <person name="Zhao Z."/>
        </authorList>
    </citation>
    <scope>NUCLEOTIDE SEQUENCE [LARGE SCALE GENOMIC DNA]</scope>
    <source>
        <strain evidence="1 2">HN897</strain>
    </source>
</reference>
<keyword evidence="2" id="KW-1185">Reference proteome</keyword>